<dbReference type="PANTHER" id="PTHR23003">
    <property type="entry name" value="RNA RECOGNITION MOTIF RRM DOMAIN CONTAINING PROTEIN"/>
    <property type="match status" value="1"/>
</dbReference>
<dbReference type="FunFam" id="3.30.70.330:FF:000034">
    <property type="entry name" value="heterogeneous nuclear ribonucleoprotein M isoform X1"/>
    <property type="match status" value="1"/>
</dbReference>
<feature type="transmembrane region" description="Helical" evidence="3">
    <location>
        <begin position="326"/>
        <end position="345"/>
    </location>
</feature>
<keyword evidence="3" id="KW-0812">Transmembrane</keyword>
<keyword evidence="3" id="KW-1133">Transmembrane helix</keyword>
<feature type="domain" description="RRM" evidence="4">
    <location>
        <begin position="31"/>
        <end position="106"/>
    </location>
</feature>
<keyword evidence="6" id="KW-1185">Reference proteome</keyword>
<dbReference type="SMART" id="SM00360">
    <property type="entry name" value="RRM"/>
    <property type="match status" value="3"/>
</dbReference>
<feature type="transmembrane region" description="Helical" evidence="3">
    <location>
        <begin position="357"/>
        <end position="379"/>
    </location>
</feature>
<dbReference type="GO" id="GO:0003729">
    <property type="term" value="F:mRNA binding"/>
    <property type="evidence" value="ECO:0007669"/>
    <property type="project" value="TreeGrafter"/>
</dbReference>
<organism evidence="5 6">
    <name type="scientific">Leptobrachium leishanense</name>
    <name type="common">Leishan spiny toad</name>
    <dbReference type="NCBI Taxonomy" id="445787"/>
    <lineage>
        <taxon>Eukaryota</taxon>
        <taxon>Metazoa</taxon>
        <taxon>Chordata</taxon>
        <taxon>Craniata</taxon>
        <taxon>Vertebrata</taxon>
        <taxon>Euteleostomi</taxon>
        <taxon>Amphibia</taxon>
        <taxon>Batrachia</taxon>
        <taxon>Anura</taxon>
        <taxon>Pelobatoidea</taxon>
        <taxon>Megophryidae</taxon>
        <taxon>Leptobrachium</taxon>
    </lineage>
</organism>
<evidence type="ECO:0000256" key="2">
    <source>
        <dbReference type="PROSITE-ProRule" id="PRU00176"/>
    </source>
</evidence>
<protein>
    <recommendedName>
        <fullName evidence="4">RRM domain-containing protein</fullName>
    </recommendedName>
</protein>
<dbReference type="InterPro" id="IPR035979">
    <property type="entry name" value="RBD_domain_sf"/>
</dbReference>
<dbReference type="InterPro" id="IPR012677">
    <property type="entry name" value="Nucleotide-bd_a/b_plait_sf"/>
</dbReference>
<dbReference type="GO" id="GO:0005737">
    <property type="term" value="C:cytoplasm"/>
    <property type="evidence" value="ECO:0007669"/>
    <property type="project" value="TreeGrafter"/>
</dbReference>
<dbReference type="PANTHER" id="PTHR23003:SF6">
    <property type="entry name" value="HETEROGENEOUS NUCLEAR RIBONUCLEOPROTEIN M"/>
    <property type="match status" value="1"/>
</dbReference>
<dbReference type="GeneTree" id="ENSGT00940000154595"/>
<proteinExistence type="predicted"/>
<evidence type="ECO:0000259" key="4">
    <source>
        <dbReference type="PROSITE" id="PS50102"/>
    </source>
</evidence>
<dbReference type="Gene3D" id="3.30.70.330">
    <property type="match status" value="3"/>
</dbReference>
<evidence type="ECO:0000313" key="6">
    <source>
        <dbReference type="Proteomes" id="UP000694569"/>
    </source>
</evidence>
<evidence type="ECO:0000256" key="3">
    <source>
        <dbReference type="SAM" id="Phobius"/>
    </source>
</evidence>
<dbReference type="AlphaFoldDB" id="A0A8C5M129"/>
<dbReference type="Pfam" id="PF00076">
    <property type="entry name" value="RRM_1"/>
    <property type="match status" value="3"/>
</dbReference>
<evidence type="ECO:0000313" key="5">
    <source>
        <dbReference type="Ensembl" id="ENSLLEP00000007275.1"/>
    </source>
</evidence>
<feature type="domain" description="RRM" evidence="4">
    <location>
        <begin position="162"/>
        <end position="247"/>
    </location>
</feature>
<dbReference type="PROSITE" id="PS50102">
    <property type="entry name" value="RRM"/>
    <property type="match status" value="3"/>
</dbReference>
<accession>A0A8C5M129</accession>
<dbReference type="Proteomes" id="UP000694569">
    <property type="component" value="Unplaced"/>
</dbReference>
<dbReference type="SUPFAM" id="SSF54928">
    <property type="entry name" value="RNA-binding domain, RBD"/>
    <property type="match status" value="2"/>
</dbReference>
<dbReference type="GO" id="GO:0005634">
    <property type="term" value="C:nucleus"/>
    <property type="evidence" value="ECO:0007669"/>
    <property type="project" value="TreeGrafter"/>
</dbReference>
<dbReference type="InterPro" id="IPR050374">
    <property type="entry name" value="RRT5_SRSF_SR"/>
</dbReference>
<dbReference type="GO" id="GO:1990904">
    <property type="term" value="C:ribonucleoprotein complex"/>
    <property type="evidence" value="ECO:0007669"/>
    <property type="project" value="TreeGrafter"/>
</dbReference>
<evidence type="ECO:0000256" key="1">
    <source>
        <dbReference type="ARBA" id="ARBA00022884"/>
    </source>
</evidence>
<dbReference type="OrthoDB" id="610462at2759"/>
<keyword evidence="1 2" id="KW-0694">RNA-binding</keyword>
<dbReference type="InterPro" id="IPR000504">
    <property type="entry name" value="RRM_dom"/>
</dbReference>
<reference evidence="5" key="1">
    <citation type="submission" date="2025-08" db="UniProtKB">
        <authorList>
            <consortium name="Ensembl"/>
        </authorList>
    </citation>
    <scope>IDENTIFICATION</scope>
</reference>
<name>A0A8C5M129_9ANUR</name>
<keyword evidence="3" id="KW-0472">Membrane</keyword>
<feature type="domain" description="RRM" evidence="4">
    <location>
        <begin position="589"/>
        <end position="668"/>
    </location>
</feature>
<reference evidence="5" key="2">
    <citation type="submission" date="2025-09" db="UniProtKB">
        <authorList>
            <consortium name="Ensembl"/>
        </authorList>
    </citation>
    <scope>IDENTIFICATION</scope>
</reference>
<sequence length="669" mass="72643">MILRCVQFLKRKDKVPRKASRFEPYKSQKRYQAFISNIPFDVKWQSLKDLVKEKVGEVTYVELLMDDEGKSRVMAFKLEESVKKAVQLLNEHVLSGRPLKVKEDPHGEPMGMSGPISMGGTGPLWTGHAPSTANMNIPASILNNPNIPVDVIHALQSGRLGSTVFVANLDYTVGWKKLKEVFGIAGSVLRADILEDKDGNSRGIATVTYEQAIEAVQAILEGPVLNLGAPQQRQAAGRRYYITYDHFVIVNVSLLGGLGGIGLGLGPGGQPLDTGHLRSSGGKWRAMECGISRSVGLEGGMRHLLNIKKMGKFTFLNISEQKFLCIFLIISYINFASLLSIKCFYKKKLTPFATERFWLVPFKALFFFSHPGSGVSSLGSTLERLSSSIASLPMAKGVSDLDRLGLILDRMVPNSDRINFGMGTSIGMGISKFDRLVGSGLDAVNSGLGYSTDRMDSTIDSSSSSRDRMGSSLDHVGSGMDRVGFGIERLGSSSLDRMGPGLDRVGPGMDRLPPVDCLSASSFGRVGLDCIGSSSLDRLGTGLGMGSNMGLGMSTRFDWPLDIEHNKFGRNVFGGAASACSGAVPRKGCQIFVRNVSVLAYVLNLEWHTPFSHCWCHVVYADVKMENGKSKGCGVVKFETPEAAERACRMMNGIKLGGREVDVRIDRNA</sequence>
<dbReference type="Ensembl" id="ENSLLET00000007576.1">
    <property type="protein sequence ID" value="ENSLLEP00000007275.1"/>
    <property type="gene ID" value="ENSLLEG00000004594.1"/>
</dbReference>